<keyword evidence="3" id="KW-1185">Reference proteome</keyword>
<organism evidence="2 3">
    <name type="scientific">Lagenidium giganteum</name>
    <dbReference type="NCBI Taxonomy" id="4803"/>
    <lineage>
        <taxon>Eukaryota</taxon>
        <taxon>Sar</taxon>
        <taxon>Stramenopiles</taxon>
        <taxon>Oomycota</taxon>
        <taxon>Peronosporomycetes</taxon>
        <taxon>Pythiales</taxon>
        <taxon>Pythiaceae</taxon>
    </lineage>
</organism>
<feature type="compositionally biased region" description="Low complexity" evidence="1">
    <location>
        <begin position="22"/>
        <end position="39"/>
    </location>
</feature>
<name>A0AAV2Z3L2_9STRA</name>
<reference evidence="2" key="1">
    <citation type="submission" date="2022-11" db="EMBL/GenBank/DDBJ databases">
        <authorList>
            <person name="Morgan W.R."/>
            <person name="Tartar A."/>
        </authorList>
    </citation>
    <scope>NUCLEOTIDE SEQUENCE</scope>
    <source>
        <strain evidence="2">ARSEF 373</strain>
    </source>
</reference>
<dbReference type="EMBL" id="DAKRPA010000038">
    <property type="protein sequence ID" value="DBA01963.1"/>
    <property type="molecule type" value="Genomic_DNA"/>
</dbReference>
<sequence length="77" mass="8191">MSTMNATMSWNSASATRVTCSGSKLSSLSSGPAVSALPPWLTQKPSGAHASGSPQSHMPPGCVRWNVMSWPSWLPFW</sequence>
<feature type="region of interest" description="Disordered" evidence="1">
    <location>
        <begin position="22"/>
        <end position="60"/>
    </location>
</feature>
<accession>A0AAV2Z3L2</accession>
<gene>
    <name evidence="2" type="ORF">N0F65_006696</name>
</gene>
<proteinExistence type="predicted"/>
<comment type="caution">
    <text evidence="2">The sequence shown here is derived from an EMBL/GenBank/DDBJ whole genome shotgun (WGS) entry which is preliminary data.</text>
</comment>
<reference evidence="2" key="2">
    <citation type="journal article" date="2023" name="Microbiol Resour">
        <title>Decontamination and Annotation of the Draft Genome Sequence of the Oomycete Lagenidium giganteum ARSEF 373.</title>
        <authorList>
            <person name="Morgan W.R."/>
            <person name="Tartar A."/>
        </authorList>
    </citation>
    <scope>NUCLEOTIDE SEQUENCE</scope>
    <source>
        <strain evidence="2">ARSEF 373</strain>
    </source>
</reference>
<evidence type="ECO:0000313" key="2">
    <source>
        <dbReference type="EMBL" id="DBA01963.1"/>
    </source>
</evidence>
<protein>
    <submittedName>
        <fullName evidence="2">Uncharacterized protein</fullName>
    </submittedName>
</protein>
<dbReference type="AlphaFoldDB" id="A0AAV2Z3L2"/>
<evidence type="ECO:0000256" key="1">
    <source>
        <dbReference type="SAM" id="MobiDB-lite"/>
    </source>
</evidence>
<evidence type="ECO:0000313" key="3">
    <source>
        <dbReference type="Proteomes" id="UP001146120"/>
    </source>
</evidence>
<dbReference type="Proteomes" id="UP001146120">
    <property type="component" value="Unassembled WGS sequence"/>
</dbReference>